<gene>
    <name evidence="2" type="ORF">IAB67_06285</name>
</gene>
<dbReference type="AlphaFoldDB" id="A0A9D1LLR5"/>
<dbReference type="InterPro" id="IPR045958">
    <property type="entry name" value="DUF6378"/>
</dbReference>
<reference evidence="2" key="1">
    <citation type="submission" date="2020-10" db="EMBL/GenBank/DDBJ databases">
        <authorList>
            <person name="Gilroy R."/>
        </authorList>
    </citation>
    <scope>NUCLEOTIDE SEQUENCE</scope>
    <source>
        <strain evidence="2">CHK191-8634</strain>
    </source>
</reference>
<protein>
    <recommendedName>
        <fullName evidence="1">DUF6378 domain-containing protein</fullName>
    </recommendedName>
</protein>
<sequence>MTRKETLERAAECVCTQREQDYGAPEDNFAFIAELWESYLRRIVPAHVCLRPMDVAIMMTLLKIARIGTGTQTEDSFVDLAGYAACAAELAGQEQDR</sequence>
<evidence type="ECO:0000313" key="2">
    <source>
        <dbReference type="EMBL" id="HIU43887.1"/>
    </source>
</evidence>
<organism evidence="2 3">
    <name type="scientific">Candidatus Ventrousia excrementavium</name>
    <dbReference type="NCBI Taxonomy" id="2840961"/>
    <lineage>
        <taxon>Bacteria</taxon>
        <taxon>Bacillati</taxon>
        <taxon>Bacillota</taxon>
        <taxon>Clostridia</taxon>
        <taxon>Eubacteriales</taxon>
        <taxon>Clostridiaceae</taxon>
        <taxon>Clostridiaceae incertae sedis</taxon>
        <taxon>Candidatus Ventrousia</taxon>
    </lineage>
</organism>
<proteinExistence type="predicted"/>
<reference evidence="2" key="2">
    <citation type="journal article" date="2021" name="PeerJ">
        <title>Extensive microbial diversity within the chicken gut microbiome revealed by metagenomics and culture.</title>
        <authorList>
            <person name="Gilroy R."/>
            <person name="Ravi A."/>
            <person name="Getino M."/>
            <person name="Pursley I."/>
            <person name="Horton D.L."/>
            <person name="Alikhan N.F."/>
            <person name="Baker D."/>
            <person name="Gharbi K."/>
            <person name="Hall N."/>
            <person name="Watson M."/>
            <person name="Adriaenssens E.M."/>
            <person name="Foster-Nyarko E."/>
            <person name="Jarju S."/>
            <person name="Secka A."/>
            <person name="Antonio M."/>
            <person name="Oren A."/>
            <person name="Chaudhuri R.R."/>
            <person name="La Ragione R."/>
            <person name="Hildebrand F."/>
            <person name="Pallen M.J."/>
        </authorList>
    </citation>
    <scope>NUCLEOTIDE SEQUENCE</scope>
    <source>
        <strain evidence="2">CHK191-8634</strain>
    </source>
</reference>
<name>A0A9D1LLR5_9CLOT</name>
<evidence type="ECO:0000313" key="3">
    <source>
        <dbReference type="Proteomes" id="UP000824073"/>
    </source>
</evidence>
<accession>A0A9D1LLR5</accession>
<dbReference type="Pfam" id="PF19905">
    <property type="entry name" value="DUF6378"/>
    <property type="match status" value="1"/>
</dbReference>
<evidence type="ECO:0000259" key="1">
    <source>
        <dbReference type="Pfam" id="PF19905"/>
    </source>
</evidence>
<dbReference type="EMBL" id="DVMR01000050">
    <property type="protein sequence ID" value="HIU43887.1"/>
    <property type="molecule type" value="Genomic_DNA"/>
</dbReference>
<feature type="domain" description="DUF6378" evidence="1">
    <location>
        <begin position="6"/>
        <end position="91"/>
    </location>
</feature>
<comment type="caution">
    <text evidence="2">The sequence shown here is derived from an EMBL/GenBank/DDBJ whole genome shotgun (WGS) entry which is preliminary data.</text>
</comment>
<dbReference type="Proteomes" id="UP000824073">
    <property type="component" value="Unassembled WGS sequence"/>
</dbReference>